<reference evidence="2" key="1">
    <citation type="submission" date="2023-03" db="EMBL/GenBank/DDBJ databases">
        <title>Massive genome expansion in bonnet fungi (Mycena s.s.) driven by repeated elements and novel gene families across ecological guilds.</title>
        <authorList>
            <consortium name="Lawrence Berkeley National Laboratory"/>
            <person name="Harder C.B."/>
            <person name="Miyauchi S."/>
            <person name="Viragh M."/>
            <person name="Kuo A."/>
            <person name="Thoen E."/>
            <person name="Andreopoulos B."/>
            <person name="Lu D."/>
            <person name="Skrede I."/>
            <person name="Drula E."/>
            <person name="Henrissat B."/>
            <person name="Morin E."/>
            <person name="Kohler A."/>
            <person name="Barry K."/>
            <person name="LaButti K."/>
            <person name="Morin E."/>
            <person name="Salamov A."/>
            <person name="Lipzen A."/>
            <person name="Mereny Z."/>
            <person name="Hegedus B."/>
            <person name="Baldrian P."/>
            <person name="Stursova M."/>
            <person name="Weitz H."/>
            <person name="Taylor A."/>
            <person name="Grigoriev I.V."/>
            <person name="Nagy L.G."/>
            <person name="Martin F."/>
            <person name="Kauserud H."/>
        </authorList>
    </citation>
    <scope>NUCLEOTIDE SEQUENCE</scope>
    <source>
        <strain evidence="2">CBHHK002</strain>
    </source>
</reference>
<proteinExistence type="predicted"/>
<dbReference type="EMBL" id="JARIHO010000045">
    <property type="protein sequence ID" value="KAJ7323995.1"/>
    <property type="molecule type" value="Genomic_DNA"/>
</dbReference>
<evidence type="ECO:0000313" key="3">
    <source>
        <dbReference type="Proteomes" id="UP001218218"/>
    </source>
</evidence>
<evidence type="ECO:0000313" key="2">
    <source>
        <dbReference type="EMBL" id="KAJ7323995.1"/>
    </source>
</evidence>
<keyword evidence="3" id="KW-1185">Reference proteome</keyword>
<organism evidence="2 3">
    <name type="scientific">Mycena albidolilacea</name>
    <dbReference type="NCBI Taxonomy" id="1033008"/>
    <lineage>
        <taxon>Eukaryota</taxon>
        <taxon>Fungi</taxon>
        <taxon>Dikarya</taxon>
        <taxon>Basidiomycota</taxon>
        <taxon>Agaricomycotina</taxon>
        <taxon>Agaricomycetes</taxon>
        <taxon>Agaricomycetidae</taxon>
        <taxon>Agaricales</taxon>
        <taxon>Marasmiineae</taxon>
        <taxon>Mycenaceae</taxon>
        <taxon>Mycena</taxon>
    </lineage>
</organism>
<accession>A0AAD6ZII9</accession>
<gene>
    <name evidence="2" type="ORF">DFH08DRAFT_917014</name>
</gene>
<evidence type="ECO:0000256" key="1">
    <source>
        <dbReference type="SAM" id="MobiDB-lite"/>
    </source>
</evidence>
<dbReference type="AlphaFoldDB" id="A0AAD6ZII9"/>
<name>A0AAD6ZII9_9AGAR</name>
<dbReference type="Gene3D" id="3.60.130.30">
    <property type="match status" value="1"/>
</dbReference>
<comment type="caution">
    <text evidence="2">The sequence shown here is derived from an EMBL/GenBank/DDBJ whole genome shotgun (WGS) entry which is preliminary data.</text>
</comment>
<protein>
    <submittedName>
        <fullName evidence="2">Uncharacterized protein</fullName>
    </submittedName>
</protein>
<dbReference type="Proteomes" id="UP001218218">
    <property type="component" value="Unassembled WGS sequence"/>
</dbReference>
<feature type="region of interest" description="Disordered" evidence="1">
    <location>
        <begin position="55"/>
        <end position="84"/>
    </location>
</feature>
<sequence length="283" mass="31906">MALPVIDSRRRLILVLGGKPKDLVGWHVVTNGAAKLMDKLLLQCHFTPDDCHHRRAHPESPYPSISRGVSHGGGQTEPGELHNHPDNIQVTDEMLAHKYFKRIVGFTHCLVWTFAPILALFCQVQMGLLAQWNPALNWPFVDSIFAACTFNFGTRAITCPHLDFGNLAWGWCAITSLGWFDPDRGGHLILWDLKLIIRFPPGSTILIPSAIIRHSNIPVQPHEKCFSFVQYTAGGLFRWIRNGYMTDEDFERTATAAEKEARATETTTRWEEGVSMFSSIDEL</sequence>